<keyword evidence="1" id="KW-1133">Transmembrane helix</keyword>
<reference evidence="3" key="1">
    <citation type="submission" date="2016-10" db="EMBL/GenBank/DDBJ databases">
        <authorList>
            <person name="Varghese N."/>
            <person name="Submissions S."/>
        </authorList>
    </citation>
    <scope>NUCLEOTIDE SEQUENCE [LARGE SCALE GENOMIC DNA]</scope>
    <source>
        <strain evidence="3">DSM 44260</strain>
    </source>
</reference>
<accession>A0A1H9USB5</accession>
<evidence type="ECO:0000313" key="3">
    <source>
        <dbReference type="Proteomes" id="UP000199051"/>
    </source>
</evidence>
<proteinExistence type="predicted"/>
<dbReference type="RefSeq" id="WP_092779907.1">
    <property type="nucleotide sequence ID" value="NZ_FOGI01000007.1"/>
</dbReference>
<dbReference type="Proteomes" id="UP000199051">
    <property type="component" value="Unassembled WGS sequence"/>
</dbReference>
<keyword evidence="3" id="KW-1185">Reference proteome</keyword>
<dbReference type="EMBL" id="FOGI01000007">
    <property type="protein sequence ID" value="SES12286.1"/>
    <property type="molecule type" value="Genomic_DNA"/>
</dbReference>
<evidence type="ECO:0008006" key="4">
    <source>
        <dbReference type="Google" id="ProtNLM"/>
    </source>
</evidence>
<name>A0A1H9USB5_9PSEU</name>
<evidence type="ECO:0000313" key="2">
    <source>
        <dbReference type="EMBL" id="SES12286.1"/>
    </source>
</evidence>
<dbReference type="AlphaFoldDB" id="A0A1H9USB5"/>
<evidence type="ECO:0000256" key="1">
    <source>
        <dbReference type="SAM" id="Phobius"/>
    </source>
</evidence>
<dbReference type="Pfam" id="PF14030">
    <property type="entry name" value="DUF4245"/>
    <property type="match status" value="1"/>
</dbReference>
<keyword evidence="1" id="KW-0812">Transmembrane</keyword>
<sequence length="178" mass="18609">MASGNRLTHGPRDILLSMLALLLMVGIPLLLFRACTFSPGAPQADPASAPRVDVAAGLSRAQAPFKVRVPAVPPGWQGNSLSSGSVEPTGRVVRAGWLTPDHFIQLSQSDAQLTDLVAAETGTLGLATEAVTVDGTQWTVFPGRRDEQAWVADVSGVRLLITGNATADDFRLLAGAVD</sequence>
<dbReference type="InterPro" id="IPR025339">
    <property type="entry name" value="DUF4245"/>
</dbReference>
<feature type="transmembrane region" description="Helical" evidence="1">
    <location>
        <begin position="14"/>
        <end position="32"/>
    </location>
</feature>
<gene>
    <name evidence="2" type="ORF">SAMN04487818_107444</name>
</gene>
<dbReference type="STRING" id="155974.SAMN04487818_107444"/>
<keyword evidence="1" id="KW-0472">Membrane</keyword>
<organism evidence="2 3">
    <name type="scientific">Actinokineospora terrae</name>
    <dbReference type="NCBI Taxonomy" id="155974"/>
    <lineage>
        <taxon>Bacteria</taxon>
        <taxon>Bacillati</taxon>
        <taxon>Actinomycetota</taxon>
        <taxon>Actinomycetes</taxon>
        <taxon>Pseudonocardiales</taxon>
        <taxon>Pseudonocardiaceae</taxon>
        <taxon>Actinokineospora</taxon>
    </lineage>
</organism>
<protein>
    <recommendedName>
        <fullName evidence="4">DUF4245 domain-containing protein</fullName>
    </recommendedName>
</protein>